<dbReference type="Gene3D" id="1.10.238.20">
    <property type="entry name" value="Pheromone/general odorant binding protein domain"/>
    <property type="match status" value="1"/>
</dbReference>
<dbReference type="InterPro" id="IPR036728">
    <property type="entry name" value="PBP_GOBP_sf"/>
</dbReference>
<dbReference type="Proteomes" id="UP001652700">
    <property type="component" value="Unplaced"/>
</dbReference>
<dbReference type="RefSeq" id="XP_028146372.1">
    <property type="nucleotide sequence ID" value="XM_028290571.1"/>
</dbReference>
<feature type="chain" id="PRO_5028200030" evidence="1">
    <location>
        <begin position="18"/>
        <end position="130"/>
    </location>
</feature>
<keyword evidence="3" id="KW-1185">Reference proteome</keyword>
<dbReference type="CDD" id="cd23992">
    <property type="entry name" value="PBP_GOBP"/>
    <property type="match status" value="1"/>
</dbReference>
<dbReference type="AlphaFoldDB" id="A0A6P7GK86"/>
<dbReference type="InterPro" id="IPR006170">
    <property type="entry name" value="PBP/GOBP"/>
</dbReference>
<evidence type="ECO:0000256" key="1">
    <source>
        <dbReference type="SAM" id="SignalP"/>
    </source>
</evidence>
<accession>A0A6P7GK86</accession>
<dbReference type="EnsemblMetazoa" id="XM_028290571.2">
    <property type="protein sequence ID" value="XP_028146372.1"/>
    <property type="gene ID" value="LOC114339888"/>
</dbReference>
<reference evidence="2" key="2">
    <citation type="submission" date="2025-05" db="UniProtKB">
        <authorList>
            <consortium name="EnsemblMetazoa"/>
        </authorList>
    </citation>
    <scope>IDENTIFICATION</scope>
</reference>
<dbReference type="GO" id="GO:0005549">
    <property type="term" value="F:odorant binding"/>
    <property type="evidence" value="ECO:0007669"/>
    <property type="project" value="InterPro"/>
</dbReference>
<dbReference type="GeneID" id="114339888"/>
<proteinExistence type="predicted"/>
<protein>
    <submittedName>
        <fullName evidence="4">Uncharacterized protein LOC114339888</fullName>
    </submittedName>
</protein>
<keyword evidence="1" id="KW-0732">Signal</keyword>
<dbReference type="SUPFAM" id="SSF47565">
    <property type="entry name" value="Insect pheromone/odorant-binding proteins"/>
    <property type="match status" value="1"/>
</dbReference>
<feature type="signal peptide" evidence="1">
    <location>
        <begin position="1"/>
        <end position="17"/>
    </location>
</feature>
<dbReference type="KEGG" id="dvv:114339888"/>
<evidence type="ECO:0000313" key="4">
    <source>
        <dbReference type="RefSeq" id="XP_028146372.1"/>
    </source>
</evidence>
<evidence type="ECO:0000313" key="2">
    <source>
        <dbReference type="EnsemblMetazoa" id="XP_028146372.1"/>
    </source>
</evidence>
<gene>
    <name evidence="4" type="primary">LOC114339888</name>
</gene>
<sequence>MLKFVVALVLSAYLVNAGPSLTQTDATVKEILAKCSTETNLPYPQFLTNLKNGQHDSSTKIFIHCFYKSLNIIDDNNTINMDIASKFIRREYGERAEFIIENCLKTKQNAIETSIAVRLCIGDAVNVYRS</sequence>
<reference evidence="4" key="1">
    <citation type="submission" date="2025-04" db="UniProtKB">
        <authorList>
            <consortium name="RefSeq"/>
        </authorList>
    </citation>
    <scope>IDENTIFICATION</scope>
    <source>
        <tissue evidence="4">Whole insect</tissue>
    </source>
</reference>
<evidence type="ECO:0000313" key="3">
    <source>
        <dbReference type="Proteomes" id="UP001652700"/>
    </source>
</evidence>
<organism evidence="4">
    <name type="scientific">Diabrotica virgifera virgifera</name>
    <name type="common">western corn rootworm</name>
    <dbReference type="NCBI Taxonomy" id="50390"/>
    <lineage>
        <taxon>Eukaryota</taxon>
        <taxon>Metazoa</taxon>
        <taxon>Ecdysozoa</taxon>
        <taxon>Arthropoda</taxon>
        <taxon>Hexapoda</taxon>
        <taxon>Insecta</taxon>
        <taxon>Pterygota</taxon>
        <taxon>Neoptera</taxon>
        <taxon>Endopterygota</taxon>
        <taxon>Coleoptera</taxon>
        <taxon>Polyphaga</taxon>
        <taxon>Cucujiformia</taxon>
        <taxon>Chrysomeloidea</taxon>
        <taxon>Chrysomelidae</taxon>
        <taxon>Galerucinae</taxon>
        <taxon>Diabroticina</taxon>
        <taxon>Diabroticites</taxon>
        <taxon>Diabrotica</taxon>
    </lineage>
</organism>
<name>A0A6P7GK86_DIAVI</name>
<dbReference type="InParanoid" id="A0A6P7GK86"/>
<dbReference type="Pfam" id="PF01395">
    <property type="entry name" value="PBP_GOBP"/>
    <property type="match status" value="1"/>
</dbReference>
<dbReference type="OrthoDB" id="10344050at2759"/>